<comment type="caution">
    <text evidence="2">The sequence shown here is derived from an EMBL/GenBank/DDBJ whole genome shotgun (WGS) entry which is preliminary data.</text>
</comment>
<gene>
    <name evidence="2" type="ORF">PVAG01_07941</name>
</gene>
<keyword evidence="3" id="KW-1185">Reference proteome</keyword>
<proteinExistence type="predicted"/>
<name>A0ABR4PDU4_9HELO</name>
<evidence type="ECO:0000259" key="1">
    <source>
        <dbReference type="Pfam" id="PF18922"/>
    </source>
</evidence>
<feature type="domain" description="DUF5672" evidence="1">
    <location>
        <begin position="107"/>
        <end position="265"/>
    </location>
</feature>
<accession>A0ABR4PDU4</accession>
<dbReference type="Pfam" id="PF18922">
    <property type="entry name" value="DUF5672"/>
    <property type="match status" value="1"/>
</dbReference>
<dbReference type="Proteomes" id="UP001629113">
    <property type="component" value="Unassembled WGS sequence"/>
</dbReference>
<dbReference type="EMBL" id="JBFCZG010000006">
    <property type="protein sequence ID" value="KAL3421496.1"/>
    <property type="molecule type" value="Genomic_DNA"/>
</dbReference>
<evidence type="ECO:0000313" key="2">
    <source>
        <dbReference type="EMBL" id="KAL3421496.1"/>
    </source>
</evidence>
<sequence>MSLFIGCSYSTLHIFTDFSERFSLFPYDSEESVTTSDLQTISTTVSHTKAAAIVETRRLDNLLPIILHFSALLGPEWPIHIFTSEANIDIFLNSAAFQREVSVGRFHLRALPVEVTLDSHASVSRFFTKPWLWEAMEPSEKVLLFQADSIICSGAPETADSFLEWDFIGAPIDSGRNLGVGFNGGLSIRNRALMLDIVTNHSWEQERHGDHQHGNVDYEDQWFYQKLKELPAMENGTAAARLPSEDTARAFAVETIWHPNPFGFHQANIWQPGHMDDIMNYCPEYGLSTAKTFTNHDTEG</sequence>
<evidence type="ECO:0000313" key="3">
    <source>
        <dbReference type="Proteomes" id="UP001629113"/>
    </source>
</evidence>
<organism evidence="2 3">
    <name type="scientific">Phlyctema vagabunda</name>
    <dbReference type="NCBI Taxonomy" id="108571"/>
    <lineage>
        <taxon>Eukaryota</taxon>
        <taxon>Fungi</taxon>
        <taxon>Dikarya</taxon>
        <taxon>Ascomycota</taxon>
        <taxon>Pezizomycotina</taxon>
        <taxon>Leotiomycetes</taxon>
        <taxon>Helotiales</taxon>
        <taxon>Dermateaceae</taxon>
        <taxon>Phlyctema</taxon>
    </lineage>
</organism>
<protein>
    <recommendedName>
        <fullName evidence="1">DUF5672 domain-containing protein</fullName>
    </recommendedName>
</protein>
<dbReference type="InterPro" id="IPR043729">
    <property type="entry name" value="DUF5672"/>
</dbReference>
<reference evidence="2 3" key="1">
    <citation type="submission" date="2024-06" db="EMBL/GenBank/DDBJ databases">
        <title>Complete genome of Phlyctema vagabunda strain 19-DSS-EL-015.</title>
        <authorList>
            <person name="Fiorenzani C."/>
        </authorList>
    </citation>
    <scope>NUCLEOTIDE SEQUENCE [LARGE SCALE GENOMIC DNA]</scope>
    <source>
        <strain evidence="2 3">19-DSS-EL-015</strain>
    </source>
</reference>